<dbReference type="Proteomes" id="UP001550535">
    <property type="component" value="Unassembled WGS sequence"/>
</dbReference>
<dbReference type="PANTHER" id="PTHR42993">
    <property type="entry name" value="MAOC-LIKE DEHYDRATASE DOMAIN-CONTAINING PROTEIN"/>
    <property type="match status" value="1"/>
</dbReference>
<dbReference type="PANTHER" id="PTHR42993:SF1">
    <property type="entry name" value="MAOC-LIKE DEHYDRATASE DOMAIN-CONTAINING PROTEIN"/>
    <property type="match status" value="1"/>
</dbReference>
<evidence type="ECO:0000256" key="1">
    <source>
        <dbReference type="ARBA" id="ARBA00005254"/>
    </source>
</evidence>
<dbReference type="InterPro" id="IPR002539">
    <property type="entry name" value="MaoC-like_dom"/>
</dbReference>
<evidence type="ECO:0000259" key="2">
    <source>
        <dbReference type="Pfam" id="PF01575"/>
    </source>
</evidence>
<comment type="similarity">
    <text evidence="1">Belongs to the enoyl-CoA hydratase/isomerase family.</text>
</comment>
<dbReference type="Pfam" id="PF01575">
    <property type="entry name" value="MaoC_dehydratas"/>
    <property type="match status" value="1"/>
</dbReference>
<dbReference type="RefSeq" id="WP_357808854.1">
    <property type="nucleotide sequence ID" value="NZ_JBEYBM010000023.1"/>
</dbReference>
<comment type="caution">
    <text evidence="3">The sequence shown here is derived from an EMBL/GenBank/DDBJ whole genome shotgun (WGS) entry which is preliminary data.</text>
</comment>
<keyword evidence="4" id="KW-1185">Reference proteome</keyword>
<protein>
    <submittedName>
        <fullName evidence="3">MaoC family dehydratase</fullName>
    </submittedName>
</protein>
<feature type="domain" description="MaoC-like" evidence="2">
    <location>
        <begin position="12"/>
        <end position="117"/>
    </location>
</feature>
<dbReference type="InterPro" id="IPR039375">
    <property type="entry name" value="NodN-like"/>
</dbReference>
<proteinExistence type="inferred from homology"/>
<gene>
    <name evidence="3" type="ORF">ABZ507_17150</name>
</gene>
<dbReference type="CDD" id="cd03450">
    <property type="entry name" value="NodN"/>
    <property type="match status" value="1"/>
</dbReference>
<dbReference type="Gene3D" id="3.10.129.10">
    <property type="entry name" value="Hotdog Thioesterase"/>
    <property type="match status" value="1"/>
</dbReference>
<dbReference type="InterPro" id="IPR029069">
    <property type="entry name" value="HotDog_dom_sf"/>
</dbReference>
<sequence length="150" mass="16188">MRTFTDLTELERAVGQHLGYSSWHTITQEQIDLFAEATGDHQWIHLDIDKAARGPFGATVAHGFLTLSLLPMLTEEIYEVANLSMGVNYGANKVRFPAPVPVGSAVRAGVQLQSVTPASRGYQVVSMVSIEIDGQPKPACVVESVAVLVP</sequence>
<reference evidence="3 4" key="1">
    <citation type="submission" date="2024-06" db="EMBL/GenBank/DDBJ databases">
        <title>The Natural Products Discovery Center: Release of the First 8490 Sequenced Strains for Exploring Actinobacteria Biosynthetic Diversity.</title>
        <authorList>
            <person name="Kalkreuter E."/>
            <person name="Kautsar S.A."/>
            <person name="Yang D."/>
            <person name="Bader C.D."/>
            <person name="Teijaro C.N."/>
            <person name="Fluegel L."/>
            <person name="Davis C.M."/>
            <person name="Simpson J.R."/>
            <person name="Lauterbach L."/>
            <person name="Steele A.D."/>
            <person name="Gui C."/>
            <person name="Meng S."/>
            <person name="Li G."/>
            <person name="Viehrig K."/>
            <person name="Ye F."/>
            <person name="Su P."/>
            <person name="Kiefer A.F."/>
            <person name="Nichols A."/>
            <person name="Cepeda A.J."/>
            <person name="Yan W."/>
            <person name="Fan B."/>
            <person name="Jiang Y."/>
            <person name="Adhikari A."/>
            <person name="Zheng C.-J."/>
            <person name="Schuster L."/>
            <person name="Cowan T.M."/>
            <person name="Smanski M.J."/>
            <person name="Chevrette M.G."/>
            <person name="De Carvalho L.P.S."/>
            <person name="Shen B."/>
        </authorList>
    </citation>
    <scope>NUCLEOTIDE SEQUENCE [LARGE SCALE GENOMIC DNA]</scope>
    <source>
        <strain evidence="3 4">NPDC019434</strain>
    </source>
</reference>
<dbReference type="EMBL" id="JBEYBR010000041">
    <property type="protein sequence ID" value="MEU2123540.1"/>
    <property type="molecule type" value="Genomic_DNA"/>
</dbReference>
<accession>A0ABV2XCA7</accession>
<evidence type="ECO:0000313" key="3">
    <source>
        <dbReference type="EMBL" id="MEU2123540.1"/>
    </source>
</evidence>
<name>A0ABV2XCA7_9NOCA</name>
<evidence type="ECO:0000313" key="4">
    <source>
        <dbReference type="Proteomes" id="UP001550535"/>
    </source>
</evidence>
<dbReference type="SUPFAM" id="SSF54637">
    <property type="entry name" value="Thioesterase/thiol ester dehydrase-isomerase"/>
    <property type="match status" value="1"/>
</dbReference>
<organism evidence="3 4">
    <name type="scientific">Nocardia niwae</name>
    <dbReference type="NCBI Taxonomy" id="626084"/>
    <lineage>
        <taxon>Bacteria</taxon>
        <taxon>Bacillati</taxon>
        <taxon>Actinomycetota</taxon>
        <taxon>Actinomycetes</taxon>
        <taxon>Mycobacteriales</taxon>
        <taxon>Nocardiaceae</taxon>
        <taxon>Nocardia</taxon>
    </lineage>
</organism>